<sequence>MIINIIYITIFLLCLPPY</sequence>
<proteinExistence type="predicted"/>
<organismHost>
    <name type="scientific">Microtus agrestis</name>
    <name type="common">Short-tailed field vole</name>
    <dbReference type="NCBI Taxonomy" id="29092"/>
</organismHost>
<organismHost>
    <name type="scientific">Felis catus</name>
    <name type="common">Cat</name>
    <name type="synonym">Felis silvestris catus</name>
    <dbReference type="NCBI Taxonomy" id="9685"/>
</organismHost>
<name>U5TAQ4_COWPX</name>
<organism evidence="1 6">
    <name type="scientific">Cowpox virus</name>
    <name type="common">CPV</name>
    <dbReference type="NCBI Taxonomy" id="10243"/>
    <lineage>
        <taxon>Viruses</taxon>
        <taxon>Varidnaviria</taxon>
        <taxon>Bamfordvirae</taxon>
        <taxon>Nucleocytoviricota</taxon>
        <taxon>Pokkesviricetes</taxon>
        <taxon>Chitovirales</taxon>
        <taxon>Poxviridae</taxon>
        <taxon>Chordopoxvirinae</taxon>
        <taxon>Orthopoxvirus</taxon>
        <taxon>Orthopoxvirus cowpox</taxon>
    </lineage>
</organism>
<dbReference type="Proteomes" id="UP000168833">
    <property type="component" value="Segment"/>
</dbReference>
<evidence type="ECO:0000313" key="5">
    <source>
        <dbReference type="Proteomes" id="UP000159199"/>
    </source>
</evidence>
<accession>U5TAQ4</accession>
<evidence type="ECO:0000313" key="3">
    <source>
        <dbReference type="EMBL" id="AGZ01069.1"/>
    </source>
</evidence>
<organismHost>
    <name type="scientific">Mus musculus</name>
    <name type="common">Mouse</name>
    <dbReference type="NCBI Taxonomy" id="10090"/>
</organismHost>
<evidence type="ECO:0000313" key="4">
    <source>
        <dbReference type="Proteomes" id="UP000098423"/>
    </source>
</evidence>
<organismHost>
    <name type="scientific">Bos taurus</name>
    <name type="common">Bovine</name>
    <dbReference type="NCBI Taxonomy" id="9913"/>
</organismHost>
<dbReference type="Proteomes" id="UP000159199">
    <property type="component" value="Segment"/>
</dbReference>
<dbReference type="Proteomes" id="UP000098423">
    <property type="component" value="Genome"/>
</dbReference>
<dbReference type="EMBL" id="KC813493">
    <property type="protein sequence ID" value="AGY97667.1"/>
    <property type="molecule type" value="Genomic_DNA"/>
</dbReference>
<organismHost>
    <name type="scientific">Myodes glareolus</name>
    <name type="common">Bank vole</name>
    <name type="synonym">Clethrionomys glareolus</name>
    <dbReference type="NCBI Taxonomy" id="447135"/>
</organismHost>
<organismHost>
    <name type="scientific">Loxodonta africana</name>
    <name type="common">African elephant</name>
    <dbReference type="NCBI Taxonomy" id="9785"/>
</organismHost>
<reference evidence="4 5" key="1">
    <citation type="submission" date="2013-03" db="EMBL/GenBank/DDBJ databases">
        <title>Genome-wide comparison of cowpoxviruses reveals a new clade related to Variola virus.</title>
        <authorList>
            <person name="Dabrowski P.W."/>
            <person name="Radonic A."/>
            <person name="Kurth A."/>
            <person name="Nitsche A."/>
        </authorList>
    </citation>
    <scope>NUCLEOTIDE SEQUENCE [LARGE SCALE GENOMIC DNA]</scope>
    <source>
        <strain evidence="2">CatBer07/1</strain>
        <strain evidence="3">HumBer07/1</strain>
        <strain evidence="1">HumLit08/1</strain>
    </source>
</reference>
<dbReference type="EMBL" id="KC813509">
    <property type="protein sequence ID" value="AGZ01069.1"/>
    <property type="molecule type" value="Genomic_DNA"/>
</dbReference>
<gene>
    <name evidence="1" type="primary">CPXV167</name>
</gene>
<evidence type="ECO:0000313" key="2">
    <source>
        <dbReference type="EMBL" id="AGY99584.1"/>
    </source>
</evidence>
<evidence type="ECO:0000313" key="6">
    <source>
        <dbReference type="Proteomes" id="UP000168833"/>
    </source>
</evidence>
<evidence type="ECO:0000313" key="1">
    <source>
        <dbReference type="EMBL" id="AGY97667.1"/>
    </source>
</evidence>
<organismHost>
    <name type="scientific">Homo sapiens</name>
    <name type="common">Human</name>
    <dbReference type="NCBI Taxonomy" id="9606"/>
</organismHost>
<organismHost>
    <name type="scientific">Apodemus sylvaticus</name>
    <name type="common">European woodmouse</name>
    <dbReference type="NCBI Taxonomy" id="10129"/>
</organismHost>
<dbReference type="EMBL" id="KC813502">
    <property type="protein sequence ID" value="AGY99584.1"/>
    <property type="molecule type" value="Genomic_DNA"/>
</dbReference>
<protein>
    <submittedName>
        <fullName evidence="1">CPXV167 protein</fullName>
    </submittedName>
</protein>